<dbReference type="SUPFAM" id="SSF54631">
    <property type="entry name" value="CBS-domain pair"/>
    <property type="match status" value="1"/>
</dbReference>
<protein>
    <submittedName>
        <fullName evidence="14">Hemolysin family protein</fullName>
    </submittedName>
</protein>
<evidence type="ECO:0000256" key="5">
    <source>
        <dbReference type="ARBA" id="ARBA00022989"/>
    </source>
</evidence>
<evidence type="ECO:0000313" key="15">
    <source>
        <dbReference type="Proteomes" id="UP000823902"/>
    </source>
</evidence>
<proteinExistence type="inferred from homology"/>
<dbReference type="PROSITE" id="PS51371">
    <property type="entry name" value="CBS"/>
    <property type="match status" value="2"/>
</dbReference>
<evidence type="ECO:0000256" key="11">
    <source>
        <dbReference type="SAM" id="Phobius"/>
    </source>
</evidence>
<evidence type="ECO:0000256" key="3">
    <source>
        <dbReference type="ARBA" id="ARBA00022692"/>
    </source>
</evidence>
<keyword evidence="4" id="KW-0677">Repeat</keyword>
<feature type="domain" description="CBS" evidence="12">
    <location>
        <begin position="208"/>
        <end position="268"/>
    </location>
</feature>
<dbReference type="Pfam" id="PF00571">
    <property type="entry name" value="CBS"/>
    <property type="match status" value="2"/>
</dbReference>
<keyword evidence="6 8" id="KW-0129">CBS domain</keyword>
<comment type="caution">
    <text evidence="14">The sequence shown here is derived from an EMBL/GenBank/DDBJ whole genome shotgun (WGS) entry which is preliminary data.</text>
</comment>
<evidence type="ECO:0000256" key="6">
    <source>
        <dbReference type="ARBA" id="ARBA00023122"/>
    </source>
</evidence>
<feature type="transmembrane region" description="Helical" evidence="11">
    <location>
        <begin position="127"/>
        <end position="148"/>
    </location>
</feature>
<evidence type="ECO:0000256" key="2">
    <source>
        <dbReference type="ARBA" id="ARBA00006337"/>
    </source>
</evidence>
<feature type="domain" description="CNNM transmembrane" evidence="13">
    <location>
        <begin position="1"/>
        <end position="189"/>
    </location>
</feature>
<feature type="transmembrane region" description="Helical" evidence="11">
    <location>
        <begin position="84"/>
        <end position="107"/>
    </location>
</feature>
<gene>
    <name evidence="14" type="ORF">H9697_12735</name>
</gene>
<comment type="subcellular location">
    <subcellularLocation>
        <location evidence="1">Membrane</location>
        <topology evidence="1">Multi-pass membrane protein</topology>
    </subcellularLocation>
</comment>
<dbReference type="SMART" id="SM01091">
    <property type="entry name" value="CorC_HlyC"/>
    <property type="match status" value="1"/>
</dbReference>
<dbReference type="Gene3D" id="3.30.465.10">
    <property type="match status" value="1"/>
</dbReference>
<evidence type="ECO:0000256" key="1">
    <source>
        <dbReference type="ARBA" id="ARBA00004141"/>
    </source>
</evidence>
<dbReference type="InterPro" id="IPR036318">
    <property type="entry name" value="FAD-bd_PCMH-like_sf"/>
</dbReference>
<feature type="transmembrane region" description="Helical" evidence="11">
    <location>
        <begin position="6"/>
        <end position="24"/>
    </location>
</feature>
<evidence type="ECO:0000256" key="10">
    <source>
        <dbReference type="SAM" id="MobiDB-lite"/>
    </source>
</evidence>
<dbReference type="InterPro" id="IPR002550">
    <property type="entry name" value="CNNM"/>
</dbReference>
<evidence type="ECO:0000313" key="14">
    <source>
        <dbReference type="EMBL" id="HJC75788.1"/>
    </source>
</evidence>
<dbReference type="FunFam" id="3.10.580.10:FF:000002">
    <property type="entry name" value="Magnesium/cobalt efflux protein CorC"/>
    <property type="match status" value="1"/>
</dbReference>
<dbReference type="PANTHER" id="PTHR22777:SF17">
    <property type="entry name" value="UPF0053 PROTEIN SLL0260"/>
    <property type="match status" value="1"/>
</dbReference>
<dbReference type="GO" id="GO:0050660">
    <property type="term" value="F:flavin adenine dinucleotide binding"/>
    <property type="evidence" value="ECO:0007669"/>
    <property type="project" value="InterPro"/>
</dbReference>
<dbReference type="InterPro" id="IPR005170">
    <property type="entry name" value="Transptr-assoc_dom"/>
</dbReference>
<evidence type="ECO:0000259" key="12">
    <source>
        <dbReference type="PROSITE" id="PS51371"/>
    </source>
</evidence>
<feature type="domain" description="CBS" evidence="12">
    <location>
        <begin position="271"/>
        <end position="328"/>
    </location>
</feature>
<dbReference type="Pfam" id="PF03471">
    <property type="entry name" value="CorC_HlyC"/>
    <property type="match status" value="1"/>
</dbReference>
<name>A0A9D2QC19_9FIRM</name>
<reference evidence="14" key="2">
    <citation type="submission" date="2021-04" db="EMBL/GenBank/DDBJ databases">
        <authorList>
            <person name="Gilroy R."/>
        </authorList>
    </citation>
    <scope>NUCLEOTIDE SEQUENCE</scope>
    <source>
        <strain evidence="14">CHK196-7946</strain>
    </source>
</reference>
<organism evidence="14 15">
    <name type="scientific">Candidatus Mediterraneibacter faecavium</name>
    <dbReference type="NCBI Taxonomy" id="2838668"/>
    <lineage>
        <taxon>Bacteria</taxon>
        <taxon>Bacillati</taxon>
        <taxon>Bacillota</taxon>
        <taxon>Clostridia</taxon>
        <taxon>Lachnospirales</taxon>
        <taxon>Lachnospiraceae</taxon>
        <taxon>Mediterraneibacter</taxon>
    </lineage>
</organism>
<dbReference type="Gene3D" id="3.10.580.10">
    <property type="entry name" value="CBS-domain"/>
    <property type="match status" value="1"/>
</dbReference>
<dbReference type="PANTHER" id="PTHR22777">
    <property type="entry name" value="HEMOLYSIN-RELATED"/>
    <property type="match status" value="1"/>
</dbReference>
<feature type="region of interest" description="Disordered" evidence="10">
    <location>
        <begin position="415"/>
        <end position="458"/>
    </location>
</feature>
<evidence type="ECO:0000256" key="8">
    <source>
        <dbReference type="PROSITE-ProRule" id="PRU00703"/>
    </source>
</evidence>
<dbReference type="AlphaFoldDB" id="A0A9D2QC19"/>
<dbReference type="InterPro" id="IPR046342">
    <property type="entry name" value="CBS_dom_sf"/>
</dbReference>
<evidence type="ECO:0000259" key="13">
    <source>
        <dbReference type="PROSITE" id="PS51846"/>
    </source>
</evidence>
<keyword evidence="3 9" id="KW-0812">Transmembrane</keyword>
<dbReference type="InterPro" id="IPR016169">
    <property type="entry name" value="FAD-bd_PCMH_sub2"/>
</dbReference>
<dbReference type="Pfam" id="PF01595">
    <property type="entry name" value="CNNM"/>
    <property type="match status" value="1"/>
</dbReference>
<dbReference type="InterPro" id="IPR044751">
    <property type="entry name" value="Ion_transp-like_CBS"/>
</dbReference>
<comment type="similarity">
    <text evidence="2">Belongs to the UPF0053 family.</text>
</comment>
<dbReference type="CDD" id="cd04590">
    <property type="entry name" value="CBS_pair_CorC_HlyC_assoc"/>
    <property type="match status" value="1"/>
</dbReference>
<evidence type="ECO:0000256" key="9">
    <source>
        <dbReference type="PROSITE-ProRule" id="PRU01193"/>
    </source>
</evidence>
<accession>A0A9D2QC19</accession>
<dbReference type="Proteomes" id="UP000823902">
    <property type="component" value="Unassembled WGS sequence"/>
</dbReference>
<evidence type="ECO:0000256" key="4">
    <source>
        <dbReference type="ARBA" id="ARBA00022737"/>
    </source>
</evidence>
<dbReference type="PROSITE" id="PS51846">
    <property type="entry name" value="CNNM"/>
    <property type="match status" value="1"/>
</dbReference>
<evidence type="ECO:0000256" key="7">
    <source>
        <dbReference type="ARBA" id="ARBA00023136"/>
    </source>
</evidence>
<keyword evidence="5 9" id="KW-1133">Transmembrane helix</keyword>
<dbReference type="SUPFAM" id="SSF56176">
    <property type="entry name" value="FAD-binding/transporter-associated domain-like"/>
    <property type="match status" value="1"/>
</dbReference>
<reference evidence="14" key="1">
    <citation type="journal article" date="2021" name="PeerJ">
        <title>Extensive microbial diversity within the chicken gut microbiome revealed by metagenomics and culture.</title>
        <authorList>
            <person name="Gilroy R."/>
            <person name="Ravi A."/>
            <person name="Getino M."/>
            <person name="Pursley I."/>
            <person name="Horton D.L."/>
            <person name="Alikhan N.F."/>
            <person name="Baker D."/>
            <person name="Gharbi K."/>
            <person name="Hall N."/>
            <person name="Watson M."/>
            <person name="Adriaenssens E.M."/>
            <person name="Foster-Nyarko E."/>
            <person name="Jarju S."/>
            <person name="Secka A."/>
            <person name="Antonio M."/>
            <person name="Oren A."/>
            <person name="Chaudhuri R.R."/>
            <person name="La Ragione R."/>
            <person name="Hildebrand F."/>
            <person name="Pallen M.J."/>
        </authorList>
    </citation>
    <scope>NUCLEOTIDE SEQUENCE</scope>
    <source>
        <strain evidence="14">CHK196-7946</strain>
    </source>
</reference>
<dbReference type="GO" id="GO:0005886">
    <property type="term" value="C:plasma membrane"/>
    <property type="evidence" value="ECO:0007669"/>
    <property type="project" value="TreeGrafter"/>
</dbReference>
<dbReference type="InterPro" id="IPR000644">
    <property type="entry name" value="CBS_dom"/>
</dbReference>
<sequence length="458" mass="51337">MDSGDTFQFIILIILLMLSAFFSSNETALTTVNKIRLRALADDGDKKAAMVLDITENHTSKMLSAILIGNNIVNISASSLSATLAYAFGGYMVSIATAVLTVAILVFGEITPKNYATINAEKISLRYIRIIKFFMTVMTPVIFIINLFSRGIMFLLRVDPSAAKKVMTEEELRTIVDVSHERGVIESDEKEMINNVFDLGDADAKDIMVPRVHVTFADVNSTYDELIDIFREDKFTRLPVYEDSQDNIVGIINMKDLLLCNRDESFSIRDIMRKPHFTYEYKSISELLVEMRESTFNIAIVLDEYGEMAGLITLEDILEEIVGEIHDEYDEQEDQFYQLSDREYVVEGAMNLDDVNERLQTGFASEDYDSLGGFIIERLDRMPELNDEVVTEDGTRLVVETLDKNRIESVHVYLPEKAGDEESESVQADAADPSSKGSGDDSRSENISDGNVVDPAGA</sequence>
<keyword evidence="7 9" id="KW-0472">Membrane</keyword>
<dbReference type="EMBL" id="DWVY01000065">
    <property type="protein sequence ID" value="HJC75788.1"/>
    <property type="molecule type" value="Genomic_DNA"/>
</dbReference>